<organism evidence="1 2">
    <name type="scientific">Streptococcus cristatus</name>
    <dbReference type="NCBI Taxonomy" id="45634"/>
    <lineage>
        <taxon>Bacteria</taxon>
        <taxon>Bacillati</taxon>
        <taxon>Bacillota</taxon>
        <taxon>Bacilli</taxon>
        <taxon>Lactobacillales</taxon>
        <taxon>Streptococcaceae</taxon>
        <taxon>Streptococcus</taxon>
    </lineage>
</organism>
<sequence length="52" mass="5884">MNWKKIVSLTSTTPLVVLLITQKCLAVLLFVYTQGVFSGRKIVKLMIENLTM</sequence>
<protein>
    <submittedName>
        <fullName evidence="1">Uncharacterized protein</fullName>
    </submittedName>
</protein>
<accession>A0A139N4M9</accession>
<gene>
    <name evidence="1" type="ORF">SCRDD08_00307</name>
</gene>
<reference evidence="1 2" key="1">
    <citation type="submission" date="2016-01" db="EMBL/GenBank/DDBJ databases">
        <title>Highly variable Streptococcus oralis are common among viridans streptococci isolated from primates.</title>
        <authorList>
            <person name="Denapaite D."/>
            <person name="Rieger M."/>
            <person name="Koendgen S."/>
            <person name="Brueckner R."/>
            <person name="Ochigava I."/>
            <person name="Kappeler P."/>
            <person name="Maetz-Rensing K."/>
            <person name="Leendertz F."/>
            <person name="Hakenbeck R."/>
        </authorList>
    </citation>
    <scope>NUCLEOTIDE SEQUENCE [LARGE SCALE GENOMIC DNA]</scope>
    <source>
        <strain evidence="1 2">DD08</strain>
    </source>
</reference>
<dbReference type="EMBL" id="LQRD01000016">
    <property type="protein sequence ID" value="KXT70989.1"/>
    <property type="molecule type" value="Genomic_DNA"/>
</dbReference>
<dbReference type="STRING" id="45634.SCRDD08_00307"/>
<dbReference type="AlphaFoldDB" id="A0A139N4M9"/>
<evidence type="ECO:0000313" key="2">
    <source>
        <dbReference type="Proteomes" id="UP000070377"/>
    </source>
</evidence>
<evidence type="ECO:0000313" key="1">
    <source>
        <dbReference type="EMBL" id="KXT70989.1"/>
    </source>
</evidence>
<dbReference type="Proteomes" id="UP000070377">
    <property type="component" value="Unassembled WGS sequence"/>
</dbReference>
<comment type="caution">
    <text evidence="1">The sequence shown here is derived from an EMBL/GenBank/DDBJ whole genome shotgun (WGS) entry which is preliminary data.</text>
</comment>
<proteinExistence type="predicted"/>
<dbReference type="PATRIC" id="fig|45634.12.peg.318"/>
<name>A0A139N4M9_STRCR</name>